<feature type="signal peptide" evidence="2">
    <location>
        <begin position="1"/>
        <end position="20"/>
    </location>
</feature>
<name>A0A8J4T990_9TREM</name>
<sequence length="160" mass="18327">MKLWILLLLIPFSSIQSSAAELDEAQCRRSVLQLQAHCLENSMKQLNCFGKNKEVENLLKQKPEVATNDKLKKYCNDCPKCLPLYVSCMLEKLSNRSYKGCNYAIDKQAELKKITKKDAKQRNHSNRIISENFLICMSLIFCILTTTSCALFRSALLSIR</sequence>
<keyword evidence="1" id="KW-1133">Transmembrane helix</keyword>
<dbReference type="EMBL" id="LUCH01004376">
    <property type="protein sequence ID" value="KAF5399076.1"/>
    <property type="molecule type" value="Genomic_DNA"/>
</dbReference>
<dbReference type="OrthoDB" id="6241113at2759"/>
<organism evidence="3 4">
    <name type="scientific">Paragonimus heterotremus</name>
    <dbReference type="NCBI Taxonomy" id="100268"/>
    <lineage>
        <taxon>Eukaryota</taxon>
        <taxon>Metazoa</taxon>
        <taxon>Spiralia</taxon>
        <taxon>Lophotrochozoa</taxon>
        <taxon>Platyhelminthes</taxon>
        <taxon>Trematoda</taxon>
        <taxon>Digenea</taxon>
        <taxon>Plagiorchiida</taxon>
        <taxon>Troglotremata</taxon>
        <taxon>Troglotrematidae</taxon>
        <taxon>Paragonimus</taxon>
    </lineage>
</organism>
<protein>
    <submittedName>
        <fullName evidence="3">Uncharacterized protein</fullName>
    </submittedName>
</protein>
<evidence type="ECO:0000256" key="2">
    <source>
        <dbReference type="SAM" id="SignalP"/>
    </source>
</evidence>
<keyword evidence="1" id="KW-0472">Membrane</keyword>
<comment type="caution">
    <text evidence="3">The sequence shown here is derived from an EMBL/GenBank/DDBJ whole genome shotgun (WGS) entry which is preliminary data.</text>
</comment>
<keyword evidence="4" id="KW-1185">Reference proteome</keyword>
<proteinExistence type="predicted"/>
<dbReference type="Proteomes" id="UP000748531">
    <property type="component" value="Unassembled WGS sequence"/>
</dbReference>
<gene>
    <name evidence="3" type="ORF">PHET_07486</name>
</gene>
<feature type="chain" id="PRO_5035252398" evidence="2">
    <location>
        <begin position="21"/>
        <end position="160"/>
    </location>
</feature>
<accession>A0A8J4T990</accession>
<reference evidence="3" key="1">
    <citation type="submission" date="2019-05" db="EMBL/GenBank/DDBJ databases">
        <title>Annotation for the trematode Paragonimus heterotremus.</title>
        <authorList>
            <person name="Choi Y.-J."/>
        </authorList>
    </citation>
    <scope>NUCLEOTIDE SEQUENCE</scope>
    <source>
        <strain evidence="3">LC</strain>
    </source>
</reference>
<evidence type="ECO:0000256" key="1">
    <source>
        <dbReference type="SAM" id="Phobius"/>
    </source>
</evidence>
<feature type="transmembrane region" description="Helical" evidence="1">
    <location>
        <begin position="132"/>
        <end position="152"/>
    </location>
</feature>
<evidence type="ECO:0000313" key="4">
    <source>
        <dbReference type="Proteomes" id="UP000748531"/>
    </source>
</evidence>
<keyword evidence="1" id="KW-0812">Transmembrane</keyword>
<evidence type="ECO:0000313" key="3">
    <source>
        <dbReference type="EMBL" id="KAF5399076.1"/>
    </source>
</evidence>
<dbReference type="AlphaFoldDB" id="A0A8J4T990"/>
<keyword evidence="2" id="KW-0732">Signal</keyword>